<dbReference type="PANTHER" id="PTHR10938">
    <property type="entry name" value="TRANSLATION INITIATION FACTOR IF-3"/>
    <property type="match status" value="1"/>
</dbReference>
<evidence type="ECO:0000256" key="1">
    <source>
        <dbReference type="ARBA" id="ARBA00005439"/>
    </source>
</evidence>
<keyword evidence="3" id="KW-0648">Protein biosynthesis</keyword>
<name>A0A9W8MGA8_9AGAR</name>
<evidence type="ECO:0000256" key="3">
    <source>
        <dbReference type="ARBA" id="ARBA00022917"/>
    </source>
</evidence>
<dbReference type="GO" id="GO:0043022">
    <property type="term" value="F:ribosome binding"/>
    <property type="evidence" value="ECO:0007669"/>
    <property type="project" value="TreeGrafter"/>
</dbReference>
<dbReference type="InterPro" id="IPR036788">
    <property type="entry name" value="T_IF-3_C_sf"/>
</dbReference>
<protein>
    <recommendedName>
        <fullName evidence="7">Altered inheritance of mitochondria protein 23, mitochondrial</fullName>
    </recommendedName>
</protein>
<dbReference type="GO" id="GO:0005739">
    <property type="term" value="C:mitochondrion"/>
    <property type="evidence" value="ECO:0007669"/>
    <property type="project" value="TreeGrafter"/>
</dbReference>
<feature type="compositionally biased region" description="Basic and acidic residues" evidence="4">
    <location>
        <begin position="66"/>
        <end position="82"/>
    </location>
</feature>
<feature type="compositionally biased region" description="Basic and acidic residues" evidence="4">
    <location>
        <begin position="275"/>
        <end position="295"/>
    </location>
</feature>
<proteinExistence type="inferred from homology"/>
<dbReference type="GO" id="GO:0003743">
    <property type="term" value="F:translation initiation factor activity"/>
    <property type="evidence" value="ECO:0007669"/>
    <property type="project" value="UniProtKB-KW"/>
</dbReference>
<accession>A0A9W8MGA8</accession>
<dbReference type="InterPro" id="IPR001288">
    <property type="entry name" value="Translation_initiation_fac_3"/>
</dbReference>
<dbReference type="OrthoDB" id="21573at2759"/>
<sequence length="311" mass="35514">MNPNSFLAFRSAAFAALRHQSGTSGTEALRLAAAIPSAAQRPRGPTTYLMSSSSFHSTPIALQKYQRDDPRQLKAKRPEIPQHKPTPKPRRGNKIKIEYVHLLDPTTDSIGPLRRLSDVLNSVSEDDGFVVELVQEHPDPIVKIVDLKSSRAQTLKQRQLEKRMAGGSQEVLKEAHFTWSMADADFQHRFQKLQDDLSKGNCRVDVVFANKRGHKPLPPHEREERVRELIESLEEVSKEWKPHETKGSYAYVYLQSKIKVSNKVNIEELKESVPKHIQQKEERRLRQQKNLEKQRMAGQSSEAEYGSLWGV</sequence>
<evidence type="ECO:0008006" key="7">
    <source>
        <dbReference type="Google" id="ProtNLM"/>
    </source>
</evidence>
<feature type="compositionally biased region" description="Basic residues" evidence="4">
    <location>
        <begin position="85"/>
        <end position="94"/>
    </location>
</feature>
<evidence type="ECO:0000256" key="2">
    <source>
        <dbReference type="ARBA" id="ARBA00022540"/>
    </source>
</evidence>
<keyword evidence="2" id="KW-0396">Initiation factor</keyword>
<feature type="region of interest" description="Disordered" evidence="4">
    <location>
        <begin position="66"/>
        <end position="94"/>
    </location>
</feature>
<comment type="similarity">
    <text evidence="1">Belongs to the IF-3 family.</text>
</comment>
<dbReference type="PANTHER" id="PTHR10938:SF0">
    <property type="entry name" value="TRANSLATION INITIATION FACTOR IF-3, MITOCHONDRIAL"/>
    <property type="match status" value="1"/>
</dbReference>
<comment type="caution">
    <text evidence="5">The sequence shown here is derived from an EMBL/GenBank/DDBJ whole genome shotgun (WGS) entry which is preliminary data.</text>
</comment>
<evidence type="ECO:0000313" key="5">
    <source>
        <dbReference type="EMBL" id="KAJ2928013.1"/>
    </source>
</evidence>
<dbReference type="Proteomes" id="UP001140091">
    <property type="component" value="Unassembled WGS sequence"/>
</dbReference>
<feature type="non-terminal residue" evidence="5">
    <location>
        <position position="311"/>
    </location>
</feature>
<evidence type="ECO:0000256" key="4">
    <source>
        <dbReference type="SAM" id="MobiDB-lite"/>
    </source>
</evidence>
<dbReference type="EMBL" id="JANBPK010000946">
    <property type="protein sequence ID" value="KAJ2928013.1"/>
    <property type="molecule type" value="Genomic_DNA"/>
</dbReference>
<dbReference type="Gene3D" id="3.30.110.10">
    <property type="entry name" value="Translation initiation factor 3 (IF-3), C-terminal domain"/>
    <property type="match status" value="1"/>
</dbReference>
<evidence type="ECO:0000313" key="6">
    <source>
        <dbReference type="Proteomes" id="UP001140091"/>
    </source>
</evidence>
<dbReference type="GO" id="GO:0032790">
    <property type="term" value="P:ribosome disassembly"/>
    <property type="evidence" value="ECO:0007669"/>
    <property type="project" value="TreeGrafter"/>
</dbReference>
<reference evidence="5" key="1">
    <citation type="submission" date="2022-06" db="EMBL/GenBank/DDBJ databases">
        <title>Genome Sequence of Candolleomyces eurysporus.</title>
        <authorList>
            <person name="Buettner E."/>
        </authorList>
    </citation>
    <scope>NUCLEOTIDE SEQUENCE</scope>
    <source>
        <strain evidence="5">VTCC 930004</strain>
    </source>
</reference>
<dbReference type="AlphaFoldDB" id="A0A9W8MGA8"/>
<dbReference type="GO" id="GO:0070124">
    <property type="term" value="P:mitochondrial translational initiation"/>
    <property type="evidence" value="ECO:0007669"/>
    <property type="project" value="TreeGrafter"/>
</dbReference>
<keyword evidence="6" id="KW-1185">Reference proteome</keyword>
<organism evidence="5 6">
    <name type="scientific">Candolleomyces eurysporus</name>
    <dbReference type="NCBI Taxonomy" id="2828524"/>
    <lineage>
        <taxon>Eukaryota</taxon>
        <taxon>Fungi</taxon>
        <taxon>Dikarya</taxon>
        <taxon>Basidiomycota</taxon>
        <taxon>Agaricomycotina</taxon>
        <taxon>Agaricomycetes</taxon>
        <taxon>Agaricomycetidae</taxon>
        <taxon>Agaricales</taxon>
        <taxon>Agaricineae</taxon>
        <taxon>Psathyrellaceae</taxon>
        <taxon>Candolleomyces</taxon>
    </lineage>
</organism>
<gene>
    <name evidence="5" type="ORF">H1R20_g9085</name>
</gene>
<feature type="region of interest" description="Disordered" evidence="4">
    <location>
        <begin position="275"/>
        <end position="311"/>
    </location>
</feature>